<feature type="transmembrane region" description="Helical" evidence="2">
    <location>
        <begin position="149"/>
        <end position="168"/>
    </location>
</feature>
<evidence type="ECO:0000313" key="4">
    <source>
        <dbReference type="Proteomes" id="UP000187012"/>
    </source>
</evidence>
<feature type="transmembrane region" description="Helical" evidence="2">
    <location>
        <begin position="203"/>
        <end position="223"/>
    </location>
</feature>
<feature type="transmembrane region" description="Helical" evidence="2">
    <location>
        <begin position="30"/>
        <end position="48"/>
    </location>
</feature>
<protein>
    <recommendedName>
        <fullName evidence="5">Transmembrane protein</fullName>
    </recommendedName>
</protein>
<feature type="transmembrane region" description="Helical" evidence="2">
    <location>
        <begin position="174"/>
        <end position="191"/>
    </location>
</feature>
<keyword evidence="4" id="KW-1185">Reference proteome</keyword>
<reference evidence="3 4" key="1">
    <citation type="submission" date="2016-12" db="EMBL/GenBank/DDBJ databases">
        <authorList>
            <person name="Song W.-J."/>
            <person name="Kurnit D.M."/>
        </authorList>
    </citation>
    <scope>NUCLEOTIDE SEQUENCE [LARGE SCALE GENOMIC DNA]</scope>
    <source>
        <strain evidence="3 4">STM7296</strain>
    </source>
</reference>
<name>A0A1N7S9I3_9BURK</name>
<keyword evidence="2" id="KW-0812">Transmembrane</keyword>
<dbReference type="EMBL" id="CYGX02000046">
    <property type="protein sequence ID" value="SIT44044.1"/>
    <property type="molecule type" value="Genomic_DNA"/>
</dbReference>
<sequence length="291" mass="29880">MLLALKLVLVPAFLAALTVAARVWGPSVAGWLAGLPVVAGPIVLLLALERGPSFAAQASVASIAAIAASEAFNLAYAWTCRRFAWPLATAAGMAGWLGAALLLAHLSAPLPGSLVAAMAAACVAVAVSQSCLPRVTGAVPAARGGRVDLAVRMLAGALLTVMVTTMSVSMGATWSGLLSVFPLLGIVLAVSAQRAHGVDFVALLMRGMVIGRGSFAAFFAVAATMLPRYGVWLSFACAAVVSIVVQGATRRMLRARRPVPAASRAAGRVGRMRRDDAEGGRMTPTRRNPTL</sequence>
<dbReference type="STRING" id="1247936.BN2475_460029"/>
<feature type="transmembrane region" description="Helical" evidence="2">
    <location>
        <begin position="110"/>
        <end position="128"/>
    </location>
</feature>
<organism evidence="3 4">
    <name type="scientific">Paraburkholderia ribeironis</name>
    <dbReference type="NCBI Taxonomy" id="1247936"/>
    <lineage>
        <taxon>Bacteria</taxon>
        <taxon>Pseudomonadati</taxon>
        <taxon>Pseudomonadota</taxon>
        <taxon>Betaproteobacteria</taxon>
        <taxon>Burkholderiales</taxon>
        <taxon>Burkholderiaceae</taxon>
        <taxon>Paraburkholderia</taxon>
    </lineage>
</organism>
<keyword evidence="2" id="KW-0472">Membrane</keyword>
<evidence type="ECO:0000256" key="2">
    <source>
        <dbReference type="SAM" id="Phobius"/>
    </source>
</evidence>
<keyword evidence="2" id="KW-1133">Transmembrane helix</keyword>
<dbReference type="Proteomes" id="UP000187012">
    <property type="component" value="Unassembled WGS sequence"/>
</dbReference>
<accession>A0A1N7S9I3</accession>
<feature type="transmembrane region" description="Helical" evidence="2">
    <location>
        <begin position="83"/>
        <end position="104"/>
    </location>
</feature>
<dbReference type="AlphaFoldDB" id="A0A1N7S9I3"/>
<feature type="transmembrane region" description="Helical" evidence="2">
    <location>
        <begin position="229"/>
        <end position="248"/>
    </location>
</feature>
<gene>
    <name evidence="3" type="ORF">BN2475_460029</name>
</gene>
<evidence type="ECO:0000256" key="1">
    <source>
        <dbReference type="SAM" id="MobiDB-lite"/>
    </source>
</evidence>
<dbReference type="RefSeq" id="WP_245841442.1">
    <property type="nucleotide sequence ID" value="NZ_CYGX02000046.1"/>
</dbReference>
<evidence type="ECO:0000313" key="3">
    <source>
        <dbReference type="EMBL" id="SIT44044.1"/>
    </source>
</evidence>
<feature type="region of interest" description="Disordered" evidence="1">
    <location>
        <begin position="264"/>
        <end position="291"/>
    </location>
</feature>
<proteinExistence type="predicted"/>
<evidence type="ECO:0008006" key="5">
    <source>
        <dbReference type="Google" id="ProtNLM"/>
    </source>
</evidence>